<proteinExistence type="predicted"/>
<gene>
    <name evidence="1" type="ORF">VCHENC02_5390B</name>
</gene>
<dbReference type="AlphaFoldDB" id="A0A454CQQ0"/>
<dbReference type="Proteomes" id="UP000008367">
    <property type="component" value="Unassembled WGS sequence"/>
</dbReference>
<feature type="non-terminal residue" evidence="1">
    <location>
        <position position="1"/>
    </location>
</feature>
<reference evidence="1 2" key="1">
    <citation type="submission" date="2012-10" db="EMBL/GenBank/DDBJ databases">
        <title>Genome sequence of Vibrio Cholerae HENC-02.</title>
        <authorList>
            <person name="Eppinger M."/>
            <person name="Hasan N.A."/>
            <person name="Sengamalay N."/>
            <person name="Hine E."/>
            <person name="Su Q."/>
            <person name="Daugherty S.C."/>
            <person name="Young S."/>
            <person name="Sadzewicz L."/>
            <person name="Tallon L."/>
            <person name="Cebula T.A."/>
            <person name="Ravel J."/>
            <person name="Colwell R.R."/>
        </authorList>
    </citation>
    <scope>NUCLEOTIDE SEQUENCE [LARGE SCALE GENOMIC DNA]</scope>
    <source>
        <strain evidence="1 2">HENC-02</strain>
    </source>
</reference>
<dbReference type="EMBL" id="AJSR01002401">
    <property type="protein sequence ID" value="EKM28740.1"/>
    <property type="molecule type" value="Genomic_DNA"/>
</dbReference>
<evidence type="ECO:0000313" key="2">
    <source>
        <dbReference type="Proteomes" id="UP000008367"/>
    </source>
</evidence>
<organism evidence="1 2">
    <name type="scientific">Vibrio harveyi</name>
    <name type="common">Beneckea harveyi</name>
    <dbReference type="NCBI Taxonomy" id="669"/>
    <lineage>
        <taxon>Bacteria</taxon>
        <taxon>Pseudomonadati</taxon>
        <taxon>Pseudomonadota</taxon>
        <taxon>Gammaproteobacteria</taxon>
        <taxon>Vibrionales</taxon>
        <taxon>Vibrionaceae</taxon>
        <taxon>Vibrio</taxon>
    </lineage>
</organism>
<sequence>FYFSTVCRPDNRGYIRFYRLGSFRE</sequence>
<name>A0A454CQQ0_VIBHA</name>
<accession>A0A454CQQ0</accession>
<evidence type="ECO:0000313" key="1">
    <source>
        <dbReference type="EMBL" id="EKM28740.1"/>
    </source>
</evidence>
<protein>
    <submittedName>
        <fullName evidence="1">Uncharacterized protein</fullName>
    </submittedName>
</protein>
<comment type="caution">
    <text evidence="1">The sequence shown here is derived from an EMBL/GenBank/DDBJ whole genome shotgun (WGS) entry which is preliminary data.</text>
</comment>